<proteinExistence type="predicted"/>
<evidence type="ECO:0000256" key="1">
    <source>
        <dbReference type="SAM" id="MobiDB-lite"/>
    </source>
</evidence>
<dbReference type="AlphaFoldDB" id="A0AA36E5R1"/>
<sequence length="132" mass="15338">MKRGVTSFGGNEISKTNSHHHIPVEEIATEKSDLLLVPSKEFIMRDDVYNLEHEEHTWLKMMMFLTELDVNLKQMIKDADLLFIEEANIEVCYKLKINQKVEVVKVKCHKVKIGVRIFHGCLILGVEIDYIL</sequence>
<feature type="region of interest" description="Disordered" evidence="1">
    <location>
        <begin position="1"/>
        <end position="21"/>
    </location>
</feature>
<protein>
    <submittedName>
        <fullName evidence="2">Uncharacterized protein</fullName>
    </submittedName>
</protein>
<dbReference type="EMBL" id="OX465080">
    <property type="protein sequence ID" value="CAI9283197.1"/>
    <property type="molecule type" value="Genomic_DNA"/>
</dbReference>
<accession>A0AA36E5R1</accession>
<gene>
    <name evidence="2" type="ORF">LSALG_LOCUS22801</name>
</gene>
<evidence type="ECO:0000313" key="2">
    <source>
        <dbReference type="EMBL" id="CAI9283197.1"/>
    </source>
</evidence>
<reference evidence="2" key="1">
    <citation type="submission" date="2023-04" db="EMBL/GenBank/DDBJ databases">
        <authorList>
            <person name="Vijverberg K."/>
            <person name="Xiong W."/>
            <person name="Schranz E."/>
        </authorList>
    </citation>
    <scope>NUCLEOTIDE SEQUENCE</scope>
</reference>
<evidence type="ECO:0000313" key="3">
    <source>
        <dbReference type="Proteomes" id="UP001177003"/>
    </source>
</evidence>
<name>A0AA36E5R1_LACSI</name>
<organism evidence="2 3">
    <name type="scientific">Lactuca saligna</name>
    <name type="common">Willowleaf lettuce</name>
    <dbReference type="NCBI Taxonomy" id="75948"/>
    <lineage>
        <taxon>Eukaryota</taxon>
        <taxon>Viridiplantae</taxon>
        <taxon>Streptophyta</taxon>
        <taxon>Embryophyta</taxon>
        <taxon>Tracheophyta</taxon>
        <taxon>Spermatophyta</taxon>
        <taxon>Magnoliopsida</taxon>
        <taxon>eudicotyledons</taxon>
        <taxon>Gunneridae</taxon>
        <taxon>Pentapetalae</taxon>
        <taxon>asterids</taxon>
        <taxon>campanulids</taxon>
        <taxon>Asterales</taxon>
        <taxon>Asteraceae</taxon>
        <taxon>Cichorioideae</taxon>
        <taxon>Cichorieae</taxon>
        <taxon>Lactucinae</taxon>
        <taxon>Lactuca</taxon>
    </lineage>
</organism>
<keyword evidence="3" id="KW-1185">Reference proteome</keyword>
<dbReference type="Proteomes" id="UP001177003">
    <property type="component" value="Chromosome 4"/>
</dbReference>